<keyword evidence="4" id="KW-1185">Reference proteome</keyword>
<feature type="transmembrane region" description="Helical" evidence="1">
    <location>
        <begin position="358"/>
        <end position="383"/>
    </location>
</feature>
<feature type="transmembrane region" description="Helical" evidence="1">
    <location>
        <begin position="430"/>
        <end position="447"/>
    </location>
</feature>
<feature type="transmembrane region" description="Helical" evidence="1">
    <location>
        <begin position="107"/>
        <end position="133"/>
    </location>
</feature>
<organism evidence="3 4">
    <name type="scientific">Marinibacterium profundimaris</name>
    <dbReference type="NCBI Taxonomy" id="1679460"/>
    <lineage>
        <taxon>Bacteria</taxon>
        <taxon>Pseudomonadati</taxon>
        <taxon>Pseudomonadota</taxon>
        <taxon>Alphaproteobacteria</taxon>
        <taxon>Rhodobacterales</taxon>
        <taxon>Paracoccaceae</taxon>
        <taxon>Marinibacterium</taxon>
    </lineage>
</organism>
<gene>
    <name evidence="3" type="ORF">ATO3_18390</name>
</gene>
<feature type="transmembrane region" description="Helical" evidence="1">
    <location>
        <begin position="145"/>
        <end position="161"/>
    </location>
</feature>
<dbReference type="PANTHER" id="PTHR35342">
    <property type="entry name" value="TRICARBOXYLIC TRANSPORT PROTEIN"/>
    <property type="match status" value="1"/>
</dbReference>
<dbReference type="InterPro" id="IPR002823">
    <property type="entry name" value="DUF112_TM"/>
</dbReference>
<protein>
    <submittedName>
        <fullName evidence="3">TRAP transporter</fullName>
    </submittedName>
</protein>
<feature type="transmembrane region" description="Helical" evidence="1">
    <location>
        <begin position="395"/>
        <end position="424"/>
    </location>
</feature>
<accession>A0A225NLS3</accession>
<dbReference type="Proteomes" id="UP000215377">
    <property type="component" value="Unassembled WGS sequence"/>
</dbReference>
<dbReference type="PANTHER" id="PTHR35342:SF5">
    <property type="entry name" value="TRICARBOXYLIC TRANSPORT PROTEIN"/>
    <property type="match status" value="1"/>
</dbReference>
<reference evidence="3 4" key="1">
    <citation type="submission" date="2013-04" db="EMBL/GenBank/DDBJ databases">
        <title>Oceanicola sp. 22II1-22F33 Genome Sequencing.</title>
        <authorList>
            <person name="Lai Q."/>
            <person name="Li G."/>
            <person name="Shao Z."/>
        </authorList>
    </citation>
    <scope>NUCLEOTIDE SEQUENCE [LARGE SCALE GENOMIC DNA]</scope>
    <source>
        <strain evidence="3 4">22II1-22F33</strain>
    </source>
</reference>
<dbReference type="EMBL" id="AQQR01000009">
    <property type="protein sequence ID" value="OWU71444.1"/>
    <property type="molecule type" value="Genomic_DNA"/>
</dbReference>
<keyword evidence="1" id="KW-1133">Transmembrane helix</keyword>
<proteinExistence type="predicted"/>
<feature type="transmembrane region" description="Helical" evidence="1">
    <location>
        <begin position="468"/>
        <end position="489"/>
    </location>
</feature>
<feature type="domain" description="DUF112" evidence="2">
    <location>
        <begin position="18"/>
        <end position="437"/>
    </location>
</feature>
<dbReference type="AlphaFoldDB" id="A0A225NLS3"/>
<evidence type="ECO:0000256" key="1">
    <source>
        <dbReference type="SAM" id="Phobius"/>
    </source>
</evidence>
<dbReference type="Pfam" id="PF01970">
    <property type="entry name" value="TctA"/>
    <property type="match status" value="1"/>
</dbReference>
<comment type="caution">
    <text evidence="3">The sequence shown here is derived from an EMBL/GenBank/DDBJ whole genome shotgun (WGS) entry which is preliminary data.</text>
</comment>
<feature type="transmembrane region" description="Helical" evidence="1">
    <location>
        <begin position="36"/>
        <end position="53"/>
    </location>
</feature>
<evidence type="ECO:0000259" key="2">
    <source>
        <dbReference type="Pfam" id="PF01970"/>
    </source>
</evidence>
<feature type="transmembrane region" description="Helical" evidence="1">
    <location>
        <begin position="198"/>
        <end position="219"/>
    </location>
</feature>
<name>A0A225NLS3_9RHOB</name>
<sequence>MFDMLLSGMDLLASPQVILLVAFGCIGGLRVGALPGLGPLMGIILMLPLAYYLPPVAGMGMLIAIYVGGSCGGAVAAILLRIPGTPLAAATLLDGYPMAKNGRAGDAIGVAISASAIGGIFGGIVLVFFAPLLAQVAVNFGPPEYFALAITGLLSIAVVSSESTLKGLLTGCLGLLIAMVGTDPMNNAYRFDFGMSDLLGGVHIVAVVVGLFALSEAAFQIREGHMDARPDVQNVRVSFRSLFLMLEHKWNLLRSSVIGTFFGALPGASGIIASFTAYAIARAGNRGGETYGEGAVGGVVATESSNNACCGGALIPTLALAIPGDAACAVLMGALLLLGLQPGPQLFTLSGDIVGGVFLAYLLANVFLFVLGILLTPVFVSVLKLKKKFLVPSVLLLSLVGVYALQSSVFDLWMAFLFGAVGYVLRRFDYPLAPIVIGIVLGPIAEGNYRRSLLLSRDGFEIFLDRPICATILAINVLVILWVVTPARFKSRLTQRLHLAGPR</sequence>
<feature type="transmembrane region" description="Helical" evidence="1">
    <location>
        <begin position="12"/>
        <end position="29"/>
    </location>
</feature>
<dbReference type="OrthoDB" id="9791872at2"/>
<evidence type="ECO:0000313" key="3">
    <source>
        <dbReference type="EMBL" id="OWU71444.1"/>
    </source>
</evidence>
<keyword evidence="1" id="KW-0472">Membrane</keyword>
<dbReference type="RefSeq" id="WP_088651368.1">
    <property type="nucleotide sequence ID" value="NZ_AQQR01000009.1"/>
</dbReference>
<feature type="transmembrane region" description="Helical" evidence="1">
    <location>
        <begin position="313"/>
        <end position="338"/>
    </location>
</feature>
<keyword evidence="1" id="KW-0812">Transmembrane</keyword>
<evidence type="ECO:0000313" key="4">
    <source>
        <dbReference type="Proteomes" id="UP000215377"/>
    </source>
</evidence>
<feature type="transmembrane region" description="Helical" evidence="1">
    <location>
        <begin position="59"/>
        <end position="80"/>
    </location>
</feature>